<evidence type="ECO:0000256" key="8">
    <source>
        <dbReference type="ARBA" id="ARBA00039168"/>
    </source>
</evidence>
<dbReference type="GO" id="GO:0022857">
    <property type="term" value="F:transmembrane transporter activity"/>
    <property type="evidence" value="ECO:0007669"/>
    <property type="project" value="InterPro"/>
</dbReference>
<name>A0A498DB29_9GAMM</name>
<evidence type="ECO:0000256" key="5">
    <source>
        <dbReference type="ARBA" id="ARBA00022989"/>
    </source>
</evidence>
<evidence type="ECO:0000313" key="11">
    <source>
        <dbReference type="EMBL" id="RLL34815.1"/>
    </source>
</evidence>
<feature type="transmembrane region" description="Helical" evidence="10">
    <location>
        <begin position="57"/>
        <end position="78"/>
    </location>
</feature>
<proteinExistence type="inferred from homology"/>
<dbReference type="RefSeq" id="WP_121594529.1">
    <property type="nucleotide sequence ID" value="NZ_RCHD01000022.1"/>
</dbReference>
<protein>
    <recommendedName>
        <fullName evidence="8">Guanidinium exporter</fullName>
    </recommendedName>
</protein>
<sequence length="104" mass="11673">MSWFFLILAGLLEVFVVKSIRDMVHKKYATAIPLYIVAISSSLYLLFLAMREIDISIAYAVYTGMGVVGTVLMGMFLWNEQKSLEKVSYVGLILIGVVSLKLFN</sequence>
<reference evidence="11 12" key="1">
    <citation type="submission" date="2018-09" db="EMBL/GenBank/DDBJ databases">
        <title>The draft genome of Acinetobacter sp. strains.</title>
        <authorList>
            <person name="Qin J."/>
            <person name="Feng Y."/>
            <person name="Zong Z."/>
        </authorList>
    </citation>
    <scope>NUCLEOTIDE SEQUENCE [LARGE SCALE GENOMIC DNA]</scope>
    <source>
        <strain evidence="11 12">WCHAc060003</strain>
    </source>
</reference>
<evidence type="ECO:0000256" key="1">
    <source>
        <dbReference type="ARBA" id="ARBA00004651"/>
    </source>
</evidence>
<keyword evidence="3" id="KW-1003">Cell membrane</keyword>
<dbReference type="Proteomes" id="UP000267166">
    <property type="component" value="Unassembled WGS sequence"/>
</dbReference>
<dbReference type="EMBL" id="RCHD01000022">
    <property type="protein sequence ID" value="RLL34815.1"/>
    <property type="molecule type" value="Genomic_DNA"/>
</dbReference>
<dbReference type="PANTHER" id="PTHR30561">
    <property type="entry name" value="SMR FAMILY PROTON-DEPENDENT DRUG EFFLUX TRANSPORTER SUGE"/>
    <property type="match status" value="1"/>
</dbReference>
<accession>A0A498DB29</accession>
<evidence type="ECO:0000256" key="9">
    <source>
        <dbReference type="RuleBase" id="RU003942"/>
    </source>
</evidence>
<evidence type="ECO:0000256" key="2">
    <source>
        <dbReference type="ARBA" id="ARBA00022448"/>
    </source>
</evidence>
<keyword evidence="5 10" id="KW-1133">Transmembrane helix</keyword>
<evidence type="ECO:0000256" key="10">
    <source>
        <dbReference type="SAM" id="Phobius"/>
    </source>
</evidence>
<dbReference type="Pfam" id="PF00893">
    <property type="entry name" value="Multi_Drug_Res"/>
    <property type="match status" value="1"/>
</dbReference>
<dbReference type="GO" id="GO:0005886">
    <property type="term" value="C:plasma membrane"/>
    <property type="evidence" value="ECO:0007669"/>
    <property type="project" value="UniProtKB-SubCell"/>
</dbReference>
<evidence type="ECO:0000256" key="3">
    <source>
        <dbReference type="ARBA" id="ARBA00022475"/>
    </source>
</evidence>
<keyword evidence="4 9" id="KW-0812">Transmembrane</keyword>
<dbReference type="InterPro" id="IPR045324">
    <property type="entry name" value="Small_multidrug_res"/>
</dbReference>
<feature type="transmembrane region" description="Helical" evidence="10">
    <location>
        <begin position="32"/>
        <end position="50"/>
    </location>
</feature>
<dbReference type="InterPro" id="IPR000390">
    <property type="entry name" value="Small_drug/metabolite_transptr"/>
</dbReference>
<gene>
    <name evidence="11" type="ORF">D9K80_10405</name>
</gene>
<evidence type="ECO:0000313" key="12">
    <source>
        <dbReference type="Proteomes" id="UP000267166"/>
    </source>
</evidence>
<keyword evidence="2" id="KW-0813">Transport</keyword>
<comment type="caution">
    <text evidence="11">The sequence shown here is derived from an EMBL/GenBank/DDBJ whole genome shotgun (WGS) entry which is preliminary data.</text>
</comment>
<dbReference type="PANTHER" id="PTHR30561:SF0">
    <property type="entry name" value="GUANIDINIUM EXPORTER"/>
    <property type="match status" value="1"/>
</dbReference>
<dbReference type="AlphaFoldDB" id="A0A498DB29"/>
<dbReference type="InterPro" id="IPR037185">
    <property type="entry name" value="EmrE-like"/>
</dbReference>
<feature type="transmembrane region" description="Helical" evidence="10">
    <location>
        <begin position="84"/>
        <end position="103"/>
    </location>
</feature>
<evidence type="ECO:0000256" key="6">
    <source>
        <dbReference type="ARBA" id="ARBA00023136"/>
    </source>
</evidence>
<dbReference type="Gene3D" id="1.10.3730.20">
    <property type="match status" value="1"/>
</dbReference>
<evidence type="ECO:0000256" key="4">
    <source>
        <dbReference type="ARBA" id="ARBA00022692"/>
    </source>
</evidence>
<comment type="similarity">
    <text evidence="7">Belongs to the drug/metabolite transporter (DMT) superfamily. Small multidrug resistance (SMR) (TC 2.A.7.1) family. Gdx/SugE subfamily.</text>
</comment>
<dbReference type="SUPFAM" id="SSF103481">
    <property type="entry name" value="Multidrug resistance efflux transporter EmrE"/>
    <property type="match status" value="1"/>
</dbReference>
<evidence type="ECO:0000256" key="7">
    <source>
        <dbReference type="ARBA" id="ARBA00038151"/>
    </source>
</evidence>
<keyword evidence="6 10" id="KW-0472">Membrane</keyword>
<organism evidence="11 12">
    <name type="scientific">Acinetobacter cumulans</name>
    <dbReference type="NCBI Taxonomy" id="2136182"/>
    <lineage>
        <taxon>Bacteria</taxon>
        <taxon>Pseudomonadati</taxon>
        <taxon>Pseudomonadota</taxon>
        <taxon>Gammaproteobacteria</taxon>
        <taxon>Moraxellales</taxon>
        <taxon>Moraxellaceae</taxon>
        <taxon>Acinetobacter</taxon>
    </lineage>
</organism>
<comment type="subcellular location">
    <subcellularLocation>
        <location evidence="1 9">Cell membrane</location>
        <topology evidence="1 9">Multi-pass membrane protein</topology>
    </subcellularLocation>
</comment>